<feature type="binding site" evidence="9">
    <location>
        <position position="126"/>
    </location>
    <ligand>
        <name>L-histidine</name>
        <dbReference type="ChEBI" id="CHEBI:57595"/>
    </ligand>
</feature>
<dbReference type="Gene3D" id="3.30.930.10">
    <property type="entry name" value="Bira Bifunctional Protein, Domain 2"/>
    <property type="match status" value="1"/>
</dbReference>
<evidence type="ECO:0000256" key="5">
    <source>
        <dbReference type="ARBA" id="ARBA00020397"/>
    </source>
</evidence>
<feature type="binding site" evidence="9">
    <location>
        <position position="273"/>
    </location>
    <ligand>
        <name>L-histidine</name>
        <dbReference type="ChEBI" id="CHEBI:57595"/>
    </ligand>
</feature>
<evidence type="ECO:0000256" key="7">
    <source>
        <dbReference type="ARBA" id="ARBA00025246"/>
    </source>
</evidence>
<dbReference type="Proteomes" id="UP001147830">
    <property type="component" value="Unassembled WGS sequence"/>
</dbReference>
<dbReference type="InterPro" id="IPR004517">
    <property type="entry name" value="HisZ"/>
</dbReference>
<comment type="pathway">
    <text evidence="2 8">Amino-acid biosynthesis; L-histidine biosynthesis; L-histidine from 5-phospho-alpha-D-ribose 1-diphosphate: step 1/9.</text>
</comment>
<evidence type="ECO:0000256" key="2">
    <source>
        <dbReference type="ARBA" id="ARBA00004667"/>
    </source>
</evidence>
<organism evidence="11 12">
    <name type="scientific">Thalassolituus pacificus</name>
    <dbReference type="NCBI Taxonomy" id="2975440"/>
    <lineage>
        <taxon>Bacteria</taxon>
        <taxon>Pseudomonadati</taxon>
        <taxon>Pseudomonadota</taxon>
        <taxon>Gammaproteobacteria</taxon>
        <taxon>Oceanospirillales</taxon>
        <taxon>Oceanospirillaceae</taxon>
        <taxon>Thalassolituus</taxon>
    </lineage>
</organism>
<dbReference type="InterPro" id="IPR045864">
    <property type="entry name" value="aa-tRNA-synth_II/BPL/LPL"/>
</dbReference>
<feature type="domain" description="Class II Histidinyl-tRNA synthetase (HisRS)-like catalytic core" evidence="10">
    <location>
        <begin position="12"/>
        <end position="322"/>
    </location>
</feature>
<comment type="caution">
    <text evidence="11">The sequence shown here is derived from an EMBL/GenBank/DDBJ whole genome shotgun (WGS) entry which is preliminary data.</text>
</comment>
<dbReference type="GO" id="GO:0016757">
    <property type="term" value="F:glycosyltransferase activity"/>
    <property type="evidence" value="ECO:0007669"/>
    <property type="project" value="UniProtKB-KW"/>
</dbReference>
<protein>
    <recommendedName>
        <fullName evidence="5 8">ATP phosphoribosyltransferase regulatory subunit</fullName>
    </recommendedName>
</protein>
<comment type="similarity">
    <text evidence="3 8">Belongs to the class-II aminoacyl-tRNA synthetase family. HisZ subfamily.</text>
</comment>
<keyword evidence="8" id="KW-0028">Amino-acid biosynthesis</keyword>
<feature type="binding site" evidence="9">
    <location>
        <position position="130"/>
    </location>
    <ligand>
        <name>L-histidine</name>
        <dbReference type="ChEBI" id="CHEBI:57595"/>
    </ligand>
</feature>
<evidence type="ECO:0000256" key="4">
    <source>
        <dbReference type="ARBA" id="ARBA00011496"/>
    </source>
</evidence>
<comment type="subunit">
    <text evidence="4 8">Heteromultimer composed of HisG and HisZ subunits.</text>
</comment>
<gene>
    <name evidence="8" type="primary">hisZ</name>
    <name evidence="11" type="ORF">NYR02_15385</name>
</gene>
<dbReference type="GO" id="GO:0006427">
    <property type="term" value="P:histidyl-tRNA aminoacylation"/>
    <property type="evidence" value="ECO:0007669"/>
    <property type="project" value="TreeGrafter"/>
</dbReference>
<dbReference type="EMBL" id="JAOANI010000028">
    <property type="protein sequence ID" value="MCT7360405.1"/>
    <property type="molecule type" value="Genomic_DNA"/>
</dbReference>
<dbReference type="InterPro" id="IPR041715">
    <property type="entry name" value="HisRS-like_core"/>
</dbReference>
<keyword evidence="6 8" id="KW-0963">Cytoplasm</keyword>
<feature type="binding site" evidence="9">
    <location>
        <begin position="83"/>
        <end position="85"/>
    </location>
    <ligand>
        <name>L-histidine</name>
        <dbReference type="ChEBI" id="CHEBI:57595"/>
    </ligand>
</feature>
<evidence type="ECO:0000256" key="6">
    <source>
        <dbReference type="ARBA" id="ARBA00022490"/>
    </source>
</evidence>
<reference evidence="11" key="2">
    <citation type="submission" date="2022-08" db="EMBL/GenBank/DDBJ databases">
        <authorList>
            <person name="Dong C."/>
        </authorList>
    </citation>
    <scope>NUCLEOTIDE SEQUENCE</scope>
    <source>
        <strain evidence="11">59MF3M-4</strain>
    </source>
</reference>
<dbReference type="SUPFAM" id="SSF55681">
    <property type="entry name" value="Class II aaRS and biotin synthetases"/>
    <property type="match status" value="1"/>
</dbReference>
<sequence length="388" mass="42537">MTSADRWLLPDGIEEVLPPQARRIEQLRRRLLDQLDNSGYDLVIPPALEYLDSLLTGVGKDLDLRTFKVTDQLSGRLMGLSADTTPQVARIDAHSLAPEGISRLSYCRTVFHAKASSLLASRTPTQIGAELYGEAGVGADVEIISLMLTLLESAGVQQVHLDLGHVGVFRALAAKAGISAEQQRELFDLLKLKCATDLEAWAAREIQDAALAEAFALLIRLQGDRQKLDAAISRMAELVPETSAELAHIQQVAEQLALRFPQTSLYFDLTELRGYNYHTGLVFAAYIPGYGDAIAQGGRYDETGAVFGRARPATGFSADLKVLARFGTYQTEAKQTVVAPNDNDPALWQLIAQLREQGKRVVVPLNDDAIRADLYLKKLDGQWQLVEA</sequence>
<evidence type="ECO:0000313" key="12">
    <source>
        <dbReference type="Proteomes" id="UP001147830"/>
    </source>
</evidence>
<dbReference type="PANTHER" id="PTHR43707:SF1">
    <property type="entry name" value="HISTIDINE--TRNA LIGASE, MITOCHONDRIAL-RELATED"/>
    <property type="match status" value="1"/>
</dbReference>
<comment type="subcellular location">
    <subcellularLocation>
        <location evidence="1 8">Cytoplasm</location>
    </subcellularLocation>
</comment>
<comment type="miscellaneous">
    <text evidence="8">This function is generally fulfilled by the C-terminal part of HisG, which is missing in some bacteria such as this one.</text>
</comment>
<dbReference type="PIRSF" id="PIRSF001549">
    <property type="entry name" value="His-tRNA_synth"/>
    <property type="match status" value="1"/>
</dbReference>
<dbReference type="NCBIfam" id="NF008935">
    <property type="entry name" value="PRK12292.1-1"/>
    <property type="match status" value="1"/>
</dbReference>
<reference evidence="11" key="1">
    <citation type="journal article" date="2022" name="Front. Microbiol.">
        <title>Genome-based taxonomic rearrangement of Oceanobacter-related bacteria including the description of Thalassolituus hydrocarbonoclasticus sp. nov. and Thalassolituus pacificus sp. nov. and emended description of the genus Thalassolituus.</title>
        <authorList>
            <person name="Dong C."/>
            <person name="Wei L."/>
            <person name="Wang J."/>
            <person name="Lai Q."/>
            <person name="Huang Z."/>
            <person name="Shao Z."/>
        </authorList>
    </citation>
    <scope>NUCLEOTIDE SEQUENCE</scope>
    <source>
        <strain evidence="11">59MF3M-4</strain>
    </source>
</reference>
<evidence type="ECO:0000256" key="8">
    <source>
        <dbReference type="HAMAP-Rule" id="MF_00125"/>
    </source>
</evidence>
<dbReference type="CDD" id="cd00773">
    <property type="entry name" value="HisRS-like_core"/>
    <property type="match status" value="1"/>
</dbReference>
<dbReference type="RefSeq" id="WP_260977239.1">
    <property type="nucleotide sequence ID" value="NZ_JAOANI010000028.1"/>
</dbReference>
<proteinExistence type="inferred from homology"/>
<dbReference type="GO" id="GO:0004821">
    <property type="term" value="F:histidine-tRNA ligase activity"/>
    <property type="evidence" value="ECO:0007669"/>
    <property type="project" value="TreeGrafter"/>
</dbReference>
<evidence type="ECO:0000313" key="11">
    <source>
        <dbReference type="EMBL" id="MCT7360405.1"/>
    </source>
</evidence>
<keyword evidence="12" id="KW-1185">Reference proteome</keyword>
<dbReference type="NCBIfam" id="NF009086">
    <property type="entry name" value="PRK12421.1"/>
    <property type="match status" value="1"/>
</dbReference>
<evidence type="ECO:0000259" key="10">
    <source>
        <dbReference type="Pfam" id="PF13393"/>
    </source>
</evidence>
<dbReference type="GO" id="GO:0005737">
    <property type="term" value="C:cytoplasm"/>
    <property type="evidence" value="ECO:0007669"/>
    <property type="project" value="UniProtKB-SubCell"/>
</dbReference>
<evidence type="ECO:0000256" key="3">
    <source>
        <dbReference type="ARBA" id="ARBA00005539"/>
    </source>
</evidence>
<dbReference type="HAMAP" id="MF_00125">
    <property type="entry name" value="HisZ"/>
    <property type="match status" value="1"/>
</dbReference>
<dbReference type="GO" id="GO:0000105">
    <property type="term" value="P:L-histidine biosynthetic process"/>
    <property type="evidence" value="ECO:0007669"/>
    <property type="project" value="UniProtKB-UniRule"/>
</dbReference>
<dbReference type="NCBIfam" id="TIGR00443">
    <property type="entry name" value="hisZ_biosyn_reg"/>
    <property type="match status" value="1"/>
</dbReference>
<dbReference type="InterPro" id="IPR004516">
    <property type="entry name" value="HisRS/HisZ"/>
</dbReference>
<evidence type="ECO:0000256" key="9">
    <source>
        <dbReference type="PIRSR" id="PIRSR001549-1"/>
    </source>
</evidence>
<dbReference type="AlphaFoldDB" id="A0A9X2WHF1"/>
<dbReference type="Pfam" id="PF13393">
    <property type="entry name" value="tRNA-synt_His"/>
    <property type="match status" value="1"/>
</dbReference>
<name>A0A9X2WHF1_9GAMM</name>
<dbReference type="PANTHER" id="PTHR43707">
    <property type="entry name" value="HISTIDYL-TRNA SYNTHETASE"/>
    <property type="match status" value="1"/>
</dbReference>
<keyword evidence="11" id="KW-0328">Glycosyltransferase</keyword>
<keyword evidence="8" id="KW-0368">Histidine biosynthesis</keyword>
<accession>A0A9X2WHF1</accession>
<evidence type="ECO:0000256" key="1">
    <source>
        <dbReference type="ARBA" id="ARBA00004496"/>
    </source>
</evidence>
<keyword evidence="11" id="KW-0808">Transferase</keyword>
<comment type="function">
    <text evidence="7 8">Required for the first step of histidine biosynthesis. May allow the feedback regulation of ATP phosphoribosyltransferase activity by histidine.</text>
</comment>